<protein>
    <submittedName>
        <fullName evidence="2">Uncharacterized protein</fullName>
    </submittedName>
</protein>
<name>A0A4Y9INW7_9BACT</name>
<gene>
    <name evidence="2" type="ORF">E4T88_06365</name>
</gene>
<comment type="caution">
    <text evidence="2">The sequence shown here is derived from an EMBL/GenBank/DDBJ whole genome shotgun (WGS) entry which is preliminary data.</text>
</comment>
<accession>A0A4Y9INW7</accession>
<evidence type="ECO:0000256" key="1">
    <source>
        <dbReference type="SAM" id="Phobius"/>
    </source>
</evidence>
<dbReference type="Proteomes" id="UP000298285">
    <property type="component" value="Unassembled WGS sequence"/>
</dbReference>
<keyword evidence="1" id="KW-1133">Transmembrane helix</keyword>
<organism evidence="2 3">
    <name type="scientific">Dysgonomonas mossii</name>
    <dbReference type="NCBI Taxonomy" id="163665"/>
    <lineage>
        <taxon>Bacteria</taxon>
        <taxon>Pseudomonadati</taxon>
        <taxon>Bacteroidota</taxon>
        <taxon>Bacteroidia</taxon>
        <taxon>Bacteroidales</taxon>
        <taxon>Dysgonomonadaceae</taxon>
        <taxon>Dysgonomonas</taxon>
    </lineage>
</organism>
<keyword evidence="1" id="KW-0472">Membrane</keyword>
<dbReference type="AlphaFoldDB" id="A0A4Y9INW7"/>
<proteinExistence type="predicted"/>
<sequence length="153" mass="17977">MKNILPYENIVYETHLSENDIQNRINDIIRIQNTYKGYSTNNAFEIKRNINYQNSFSPKIKGEFQNEWGKTIIRVKMKLPGYVIIFLGFWFSFIILIGILFPFLIKENEFGIFSLIPYVMLIMGCALTIGAFKFESIRSKKDLQQIFEATIIK</sequence>
<reference evidence="2 3" key="1">
    <citation type="submission" date="2019-03" db="EMBL/GenBank/DDBJ databases">
        <title>Diversity of the mouse oral microbiome.</title>
        <authorList>
            <person name="Joseph S."/>
            <person name="Aduse-Opoku J."/>
            <person name="Curtis M."/>
            <person name="Wade W."/>
            <person name="Hashim A."/>
        </authorList>
    </citation>
    <scope>NUCLEOTIDE SEQUENCE [LARGE SCALE GENOMIC DNA]</scope>
    <source>
        <strain evidence="2 3">P11</strain>
    </source>
</reference>
<dbReference type="OrthoDB" id="6400838at2"/>
<dbReference type="EMBL" id="SPPK01000002">
    <property type="protein sequence ID" value="TFU89638.1"/>
    <property type="molecule type" value="Genomic_DNA"/>
</dbReference>
<evidence type="ECO:0000313" key="2">
    <source>
        <dbReference type="EMBL" id="TFU89638.1"/>
    </source>
</evidence>
<feature type="transmembrane region" description="Helical" evidence="1">
    <location>
        <begin position="82"/>
        <end position="105"/>
    </location>
</feature>
<feature type="transmembrane region" description="Helical" evidence="1">
    <location>
        <begin position="111"/>
        <end position="132"/>
    </location>
</feature>
<dbReference type="RefSeq" id="WP_135104641.1">
    <property type="nucleotide sequence ID" value="NZ_JADGKW010000002.1"/>
</dbReference>
<keyword evidence="1" id="KW-0812">Transmembrane</keyword>
<evidence type="ECO:0000313" key="3">
    <source>
        <dbReference type="Proteomes" id="UP000298285"/>
    </source>
</evidence>